<dbReference type="Gene3D" id="1.10.720.30">
    <property type="entry name" value="SAP domain"/>
    <property type="match status" value="2"/>
</dbReference>
<feature type="coiled-coil region" evidence="10">
    <location>
        <begin position="643"/>
        <end position="670"/>
    </location>
</feature>
<feature type="region of interest" description="Disordered" evidence="11">
    <location>
        <begin position="913"/>
        <end position="948"/>
    </location>
</feature>
<evidence type="ECO:0000256" key="3">
    <source>
        <dbReference type="ARBA" id="ARBA00022806"/>
    </source>
</evidence>
<keyword evidence="2 9" id="KW-0378">Hydrolase</keyword>
<evidence type="ECO:0000256" key="11">
    <source>
        <dbReference type="SAM" id="MobiDB-lite"/>
    </source>
</evidence>
<dbReference type="Gene3D" id="3.40.50.300">
    <property type="entry name" value="P-loop containing nucleotide triphosphate hydrolases"/>
    <property type="match status" value="4"/>
</dbReference>
<evidence type="ECO:0000313" key="15">
    <source>
        <dbReference type="Proteomes" id="UP001224775"/>
    </source>
</evidence>
<evidence type="ECO:0000256" key="9">
    <source>
        <dbReference type="PROSITE-ProRule" id="PRU00560"/>
    </source>
</evidence>
<accession>A0AAD8YBI4</accession>
<dbReference type="GO" id="GO:0005829">
    <property type="term" value="C:cytosol"/>
    <property type="evidence" value="ECO:0007669"/>
    <property type="project" value="TreeGrafter"/>
</dbReference>
<dbReference type="InterPro" id="IPR014016">
    <property type="entry name" value="UvrD-like_ATP-bd"/>
</dbReference>
<comment type="catalytic activity">
    <reaction evidence="8">
        <text>ATP + H2O = ADP + phosphate + H(+)</text>
        <dbReference type="Rhea" id="RHEA:13065"/>
        <dbReference type="ChEBI" id="CHEBI:15377"/>
        <dbReference type="ChEBI" id="CHEBI:15378"/>
        <dbReference type="ChEBI" id="CHEBI:30616"/>
        <dbReference type="ChEBI" id="CHEBI:43474"/>
        <dbReference type="ChEBI" id="CHEBI:456216"/>
        <dbReference type="EC" id="5.6.2.4"/>
    </reaction>
</comment>
<feature type="non-terminal residue" evidence="14">
    <location>
        <position position="1"/>
    </location>
</feature>
<dbReference type="EMBL" id="JATAAI010000011">
    <property type="protein sequence ID" value="KAK1742276.1"/>
    <property type="molecule type" value="Genomic_DNA"/>
</dbReference>
<dbReference type="GO" id="GO:0003677">
    <property type="term" value="F:DNA binding"/>
    <property type="evidence" value="ECO:0007669"/>
    <property type="project" value="InterPro"/>
</dbReference>
<keyword evidence="1 9" id="KW-0547">Nucleotide-binding</keyword>
<dbReference type="SUPFAM" id="SSF68906">
    <property type="entry name" value="SAP domain"/>
    <property type="match status" value="2"/>
</dbReference>
<dbReference type="InterPro" id="IPR036361">
    <property type="entry name" value="SAP_dom_sf"/>
</dbReference>
<evidence type="ECO:0000256" key="1">
    <source>
        <dbReference type="ARBA" id="ARBA00022741"/>
    </source>
</evidence>
<evidence type="ECO:0000259" key="13">
    <source>
        <dbReference type="PROSITE" id="PS51198"/>
    </source>
</evidence>
<dbReference type="Pfam" id="PF13361">
    <property type="entry name" value="UvrD_C"/>
    <property type="match status" value="1"/>
</dbReference>
<dbReference type="GO" id="GO:0005524">
    <property type="term" value="F:ATP binding"/>
    <property type="evidence" value="ECO:0007669"/>
    <property type="project" value="UniProtKB-UniRule"/>
</dbReference>
<feature type="domain" description="SAP" evidence="12">
    <location>
        <begin position="953"/>
        <end position="987"/>
    </location>
</feature>
<evidence type="ECO:0000256" key="2">
    <source>
        <dbReference type="ARBA" id="ARBA00022801"/>
    </source>
</evidence>
<dbReference type="PROSITE" id="PS51198">
    <property type="entry name" value="UVRD_HELICASE_ATP_BIND"/>
    <property type="match status" value="1"/>
</dbReference>
<dbReference type="PANTHER" id="PTHR11070:SF2">
    <property type="entry name" value="ATP-DEPENDENT DNA HELICASE SRS2"/>
    <property type="match status" value="1"/>
</dbReference>
<sequence length="1085" mass="120331">HGWDNFPSADNTEIDDDNYNIIDDWVDAKQRRSRRLQSLDDVNVENSKKLNYRAREQEKVEEWRRSRNDPSSSATSPLPPPPQSLIDEHTTANNKRNQQSSSSSINRLDLPYNDISQLSAIQSTAPAILLPSGPGTGKSHVLSLRIAYLLQKWVQHWQQRQQTITTINTAANDEEQSSFPIGGEEVCSPDSMIILSFTNNDALRLKERALDYLYPTTDDIMRNHTSKSLWSGTMHAFSLAILNKYTSSAAPPLRVLPAREMKNRVAASLRSLLDGGSTNANGDGSNNSNSNTQTEGWYRELQLRHIQTLNDVGHSRSILFQNIVRCIDLWKEANMPLASADNHFTIKREDGDGSDVHNDDEEGVRSDCVELAIRLGIPKSSALLALDVFPEYQARHAVAGTVDPSDLAGMAYRHLLENPKSLHLIRSKLKHIIVDEYQDMSVSQHALLRLVVRGVVGDEDIVPSNSNIVVKRKKLPILLDAMDLNEGYKSAEKASYSVPSLFCAGDSSQSIYGWRGAAPLLTVDGFRKDFPQGVVAPLDVCYRLPTDILDAANMLLPSEPSRGYKGAASQTTTTFDVSPAAAAKIASNVSGGSSSTSDQTRGNTLLGNELLLSKGMKKLDSTVLIHGLWDDREEAKYIAATIRRRSKDRRKALLKALRNLDDNISVAQEKELLDLTDVAVLVRSSKQMNLLEEALAKAGIPFTVAGRNDGEGPTALVQRKRSGKEEMIPMKPVTIMTMHKAKGEEFDDIYLAGWTEGEFPHPEAMSSNRVHEERRLAYVALTRARQRIVITHSFMNRKLHFGKDGAKRFVSSQVAPSRFLYELVPSKKHMDGLANKNEVLGGDNVGTFWDRSAGIKDYVAGTNIPQWFQKSFEKPAGYVSRREDVRPHTNILEEASMTKSTRQSEKVTTTFDLPNETSLASSQAKVAKTSASLVTEKDETKPTDSTTDMSFDYSSMTVSQLKHILRSKGLKVSGRKAVLIERLESDSASSAVSIEADVTEKSSVTVEQLDHILRRKGLKVGAKEEVLIERLKSENIPVEKSLLGYLSMTVVQIKNILRSNGLKVSGRKAVLVERVASSLSNFRRT</sequence>
<proteinExistence type="predicted"/>
<feature type="compositionally biased region" description="Low complexity" evidence="11">
    <location>
        <begin position="274"/>
        <end position="292"/>
    </location>
</feature>
<feature type="domain" description="SAP" evidence="12">
    <location>
        <begin position="1045"/>
        <end position="1079"/>
    </location>
</feature>
<evidence type="ECO:0000256" key="5">
    <source>
        <dbReference type="ARBA" id="ARBA00023235"/>
    </source>
</evidence>
<reference evidence="14" key="1">
    <citation type="submission" date="2023-06" db="EMBL/GenBank/DDBJ databases">
        <title>Survivors Of The Sea: Transcriptome response of Skeletonema marinoi to long-term dormancy.</title>
        <authorList>
            <person name="Pinder M.I.M."/>
            <person name="Kourtchenko O."/>
            <person name="Robertson E.K."/>
            <person name="Larsson T."/>
            <person name="Maumus F."/>
            <person name="Osuna-Cruz C.M."/>
            <person name="Vancaester E."/>
            <person name="Stenow R."/>
            <person name="Vandepoele K."/>
            <person name="Ploug H."/>
            <person name="Bruchert V."/>
            <person name="Godhe A."/>
            <person name="Topel M."/>
        </authorList>
    </citation>
    <scope>NUCLEOTIDE SEQUENCE</scope>
    <source>
        <strain evidence="14">R05AC</strain>
    </source>
</reference>
<dbReference type="AlphaFoldDB" id="A0AAD8YBI4"/>
<keyword evidence="5" id="KW-0413">Isomerase</keyword>
<keyword evidence="10" id="KW-0175">Coiled coil</keyword>
<evidence type="ECO:0000256" key="7">
    <source>
        <dbReference type="ARBA" id="ARBA00034808"/>
    </source>
</evidence>
<feature type="region of interest" description="Disordered" evidence="11">
    <location>
        <begin position="40"/>
        <end position="84"/>
    </location>
</feature>
<name>A0AAD8YBI4_9STRA</name>
<dbReference type="GO" id="GO:0000725">
    <property type="term" value="P:recombinational repair"/>
    <property type="evidence" value="ECO:0007669"/>
    <property type="project" value="TreeGrafter"/>
</dbReference>
<dbReference type="GO" id="GO:0033202">
    <property type="term" value="C:DNA helicase complex"/>
    <property type="evidence" value="ECO:0007669"/>
    <property type="project" value="TreeGrafter"/>
</dbReference>
<dbReference type="EC" id="5.6.2.4" evidence="7"/>
<feature type="region of interest" description="Disordered" evidence="11">
    <location>
        <begin position="273"/>
        <end position="293"/>
    </location>
</feature>
<feature type="compositionally biased region" description="Polar residues" evidence="11">
    <location>
        <begin position="913"/>
        <end position="933"/>
    </location>
</feature>
<feature type="binding site" evidence="9">
    <location>
        <begin position="132"/>
        <end position="139"/>
    </location>
    <ligand>
        <name>ATP</name>
        <dbReference type="ChEBI" id="CHEBI:30616"/>
    </ligand>
</feature>
<dbReference type="InterPro" id="IPR000212">
    <property type="entry name" value="DNA_helicase_UvrD/REP"/>
</dbReference>
<keyword evidence="15" id="KW-1185">Reference proteome</keyword>
<dbReference type="InterPro" id="IPR027417">
    <property type="entry name" value="P-loop_NTPase"/>
</dbReference>
<dbReference type="PANTHER" id="PTHR11070">
    <property type="entry name" value="UVRD / RECB / PCRA DNA HELICASE FAMILY MEMBER"/>
    <property type="match status" value="1"/>
</dbReference>
<feature type="compositionally biased region" description="Basic and acidic residues" evidence="11">
    <location>
        <begin position="53"/>
        <end position="68"/>
    </location>
</feature>
<comment type="catalytic activity">
    <reaction evidence="6">
        <text>Couples ATP hydrolysis with the unwinding of duplex DNA by translocating in the 3'-5' direction.</text>
        <dbReference type="EC" id="5.6.2.4"/>
    </reaction>
</comment>
<comment type="caution">
    <text evidence="14">The sequence shown here is derived from an EMBL/GenBank/DDBJ whole genome shotgun (WGS) entry which is preliminary data.</text>
</comment>
<dbReference type="PROSITE" id="PS50800">
    <property type="entry name" value="SAP"/>
    <property type="match status" value="2"/>
</dbReference>
<dbReference type="GO" id="GO:0043138">
    <property type="term" value="F:3'-5' DNA helicase activity"/>
    <property type="evidence" value="ECO:0007669"/>
    <property type="project" value="UniProtKB-EC"/>
</dbReference>
<dbReference type="Pfam" id="PF00580">
    <property type="entry name" value="UvrD-helicase"/>
    <property type="match status" value="1"/>
</dbReference>
<organism evidence="14 15">
    <name type="scientific">Skeletonema marinoi</name>
    <dbReference type="NCBI Taxonomy" id="267567"/>
    <lineage>
        <taxon>Eukaryota</taxon>
        <taxon>Sar</taxon>
        <taxon>Stramenopiles</taxon>
        <taxon>Ochrophyta</taxon>
        <taxon>Bacillariophyta</taxon>
        <taxon>Coscinodiscophyceae</taxon>
        <taxon>Thalassiosirophycidae</taxon>
        <taxon>Thalassiosirales</taxon>
        <taxon>Skeletonemataceae</taxon>
        <taxon>Skeletonema</taxon>
        <taxon>Skeletonema marinoi-dohrnii complex</taxon>
    </lineage>
</organism>
<keyword evidence="3 9" id="KW-0347">Helicase</keyword>
<gene>
    <name evidence="14" type="ORF">QTG54_006841</name>
</gene>
<evidence type="ECO:0000256" key="6">
    <source>
        <dbReference type="ARBA" id="ARBA00034617"/>
    </source>
</evidence>
<dbReference type="SMART" id="SM00513">
    <property type="entry name" value="SAP"/>
    <property type="match status" value="3"/>
</dbReference>
<protein>
    <recommendedName>
        <fullName evidence="7">DNA 3'-5' helicase</fullName>
        <ecNumber evidence="7">5.6.2.4</ecNumber>
    </recommendedName>
</protein>
<dbReference type="SUPFAM" id="SSF52540">
    <property type="entry name" value="P-loop containing nucleoside triphosphate hydrolases"/>
    <property type="match status" value="1"/>
</dbReference>
<evidence type="ECO:0000256" key="4">
    <source>
        <dbReference type="ARBA" id="ARBA00022840"/>
    </source>
</evidence>
<evidence type="ECO:0000256" key="8">
    <source>
        <dbReference type="ARBA" id="ARBA00048988"/>
    </source>
</evidence>
<dbReference type="GO" id="GO:0016787">
    <property type="term" value="F:hydrolase activity"/>
    <property type="evidence" value="ECO:0007669"/>
    <property type="project" value="UniProtKB-UniRule"/>
</dbReference>
<evidence type="ECO:0000313" key="14">
    <source>
        <dbReference type="EMBL" id="KAK1742276.1"/>
    </source>
</evidence>
<evidence type="ECO:0000259" key="12">
    <source>
        <dbReference type="PROSITE" id="PS50800"/>
    </source>
</evidence>
<dbReference type="InterPro" id="IPR003034">
    <property type="entry name" value="SAP_dom"/>
</dbReference>
<keyword evidence="4 9" id="KW-0067">ATP-binding</keyword>
<dbReference type="Proteomes" id="UP001224775">
    <property type="component" value="Unassembled WGS sequence"/>
</dbReference>
<dbReference type="Pfam" id="PF02037">
    <property type="entry name" value="SAP"/>
    <property type="match status" value="2"/>
</dbReference>
<evidence type="ECO:0000256" key="10">
    <source>
        <dbReference type="SAM" id="Coils"/>
    </source>
</evidence>
<dbReference type="InterPro" id="IPR014017">
    <property type="entry name" value="DNA_helicase_UvrD-like_C"/>
</dbReference>
<feature type="domain" description="UvrD-like helicase ATP-binding" evidence="13">
    <location>
        <begin position="111"/>
        <end position="545"/>
    </location>
</feature>